<protein>
    <recommendedName>
        <fullName evidence="13">alpha-1,2-Mannosidase</fullName>
        <ecNumber evidence="13">3.2.1.-</ecNumber>
    </recommendedName>
</protein>
<dbReference type="InterPro" id="IPR050749">
    <property type="entry name" value="Glycosyl_Hydrolase_47"/>
</dbReference>
<feature type="region of interest" description="Disordered" evidence="14">
    <location>
        <begin position="463"/>
        <end position="487"/>
    </location>
</feature>
<dbReference type="EMBL" id="JAACJK010000059">
    <property type="protein sequence ID" value="KAF5336156.1"/>
    <property type="molecule type" value="Genomic_DNA"/>
</dbReference>
<feature type="active site" evidence="10">
    <location>
        <position position="507"/>
    </location>
</feature>
<keyword evidence="15" id="KW-0812">Transmembrane</keyword>
<comment type="catalytic activity">
    <reaction evidence="9">
        <text>N(4)-(alpha-D-Man-(1-&gt;2)-alpha-D-Man-(1-&gt;2)-alpha-D-Man-(1-&gt;3)-[alpha-D-Man-(1-&gt;2)-alpha-D-Man-(1-&gt;3)-[alpha-D-Man-(1-&gt;2)-alpha-D-Man-(1-&gt;6)]-alpha-D-Man-(1-&gt;6)]-beta-D-Man-(1-&gt;4)-beta-D-GlcNAc-(1-&gt;4)-beta-D-GlcNAc)-L-asparaginyl-[protein] (N-glucan mannose isomer 9A1,2,3B1,2,3) + 4 H2O = N(4)-(alpha-D-Man-(1-&gt;3)-[alpha-D-Man-(1-&gt;3)-[alpha-D-Man-(1-&gt;6)]-alpha-D-Man-(1-&gt;6)]-beta-D-Man-(1-&gt;4)-beta-D-GlcNAc-(1-&gt;4)-beta-D-GlcNAc)-L-asparaginyl-[protein] (N-glucan mannose isomer 5A1,2) + 4 beta-D-mannose</text>
        <dbReference type="Rhea" id="RHEA:56008"/>
        <dbReference type="Rhea" id="RHEA-COMP:14356"/>
        <dbReference type="Rhea" id="RHEA-COMP:14367"/>
        <dbReference type="ChEBI" id="CHEBI:15377"/>
        <dbReference type="ChEBI" id="CHEBI:28563"/>
        <dbReference type="ChEBI" id="CHEBI:59087"/>
        <dbReference type="ChEBI" id="CHEBI:139493"/>
        <dbReference type="EC" id="3.2.1.113"/>
    </reaction>
</comment>
<dbReference type="Proteomes" id="UP000541558">
    <property type="component" value="Unassembled WGS sequence"/>
</dbReference>
<dbReference type="EC" id="3.2.1.-" evidence="13"/>
<dbReference type="GO" id="GO:0005975">
    <property type="term" value="P:carbohydrate metabolic process"/>
    <property type="evidence" value="ECO:0007669"/>
    <property type="project" value="InterPro"/>
</dbReference>
<dbReference type="PRINTS" id="PR00747">
    <property type="entry name" value="GLYHDRLASE47"/>
</dbReference>
<organism evidence="16 17">
    <name type="scientific">Ephemerocybe angulata</name>
    <dbReference type="NCBI Taxonomy" id="980116"/>
    <lineage>
        <taxon>Eukaryota</taxon>
        <taxon>Fungi</taxon>
        <taxon>Dikarya</taxon>
        <taxon>Basidiomycota</taxon>
        <taxon>Agaricomycotina</taxon>
        <taxon>Agaricomycetes</taxon>
        <taxon>Agaricomycetidae</taxon>
        <taxon>Agaricales</taxon>
        <taxon>Agaricineae</taxon>
        <taxon>Psathyrellaceae</taxon>
        <taxon>Ephemerocybe</taxon>
    </lineage>
</organism>
<evidence type="ECO:0000256" key="8">
    <source>
        <dbReference type="ARBA" id="ARBA00047669"/>
    </source>
</evidence>
<keyword evidence="4 11" id="KW-0479">Metal-binding</keyword>
<keyword evidence="17" id="KW-1185">Reference proteome</keyword>
<evidence type="ECO:0000256" key="15">
    <source>
        <dbReference type="SAM" id="Phobius"/>
    </source>
</evidence>
<evidence type="ECO:0000256" key="2">
    <source>
        <dbReference type="ARBA" id="ARBA00004922"/>
    </source>
</evidence>
<sequence length="615" mass="69989">MISLPLSPRHRPALRILVYAGLTSLVLWLLLHLSFDKSTPWTGFPDAERSPIPPEEWESRAERVKEAFLHAYHGYEKYAMPMDELRPVSNKGMNSYNGWGVTAFDSLDTMLLMELKEEYTRALEVVKAANFTMTRQNRGFVPFFETTIRYLGGLLSAYALTNDTLLLRRAEELADALDPIFETPHGLPAFSVNPISGEYDKNDVGILAELGSFQVEYTYLAKASGKKKYYDRVKNLNDFFHRTNLTVSRGMLPTRWNLQTGLPRDPNKVSVGAQADSTHEYLLKQYLLTGKSDKRNLETYLRTTTYILTNLLYLTPRRGLLYVTDTTFPTYEDPAGAPSHTFEHLSCFLPGLLALGAHTLPLNNLESVGLDYTSLGDGPLYNGTSQFYKALKDFDLKQLHLWAAEGIAQTCWLTYADQPCGLGPEEVLMLTEPARHWDAAAKKWVPQSRSYLWTDAMRKWKKGGARGPIPGVSPKRPAPWTEEDRAAGKPNERDYHVWKAGYLLRPETVESFYLLWRTTGDVKWRTRGWAIFEAVERETRTNGGYVTLKNVATSPPTKGDSMPSFFLAETLKYLYLLFKEDDPLPLDRWVFSTEAHAVPVFEWTDEEREGEGLIE</sequence>
<dbReference type="GO" id="GO:0036503">
    <property type="term" value="P:ERAD pathway"/>
    <property type="evidence" value="ECO:0007669"/>
    <property type="project" value="UniProtKB-ARBA"/>
</dbReference>
<evidence type="ECO:0000256" key="5">
    <source>
        <dbReference type="ARBA" id="ARBA00022801"/>
    </source>
</evidence>
<proteinExistence type="inferred from homology"/>
<evidence type="ECO:0000256" key="11">
    <source>
        <dbReference type="PIRSR" id="PIRSR601382-2"/>
    </source>
</evidence>
<evidence type="ECO:0000313" key="17">
    <source>
        <dbReference type="Proteomes" id="UP000541558"/>
    </source>
</evidence>
<dbReference type="AlphaFoldDB" id="A0A8H5C6R3"/>
<evidence type="ECO:0000256" key="13">
    <source>
        <dbReference type="RuleBase" id="RU361193"/>
    </source>
</evidence>
<comment type="catalytic activity">
    <reaction evidence="8">
        <text>N(4)-(alpha-D-Man-(1-&gt;2)-alpha-D-Man-(1-&gt;2)-alpha-D-Man-(1-&gt;3)-[alpha-D-Man-(1-&gt;3)-[alpha-D-Man-(1-&gt;2)-alpha-D-Man-(1-&gt;6)]-alpha-D-Man-(1-&gt;6)]-beta-D-Man-(1-&gt;4)-beta-D-GlcNAc-(1-&gt;4)-beta-D-GlcNAc)-L-asparaginyl-[protein] (N-glucan mannose isomer 8A1,2,3B1,3) + 3 H2O = N(4)-(alpha-D-Man-(1-&gt;3)-[alpha-D-Man-(1-&gt;3)-[alpha-D-Man-(1-&gt;6)]-alpha-D-Man-(1-&gt;6)]-beta-D-Man-(1-&gt;4)-beta-D-GlcNAc-(1-&gt;4)-beta-D-GlcNAc)-L-asparaginyl-[protein] (N-glucan mannose isomer 5A1,2) + 3 beta-D-mannose</text>
        <dbReference type="Rhea" id="RHEA:56028"/>
        <dbReference type="Rhea" id="RHEA-COMP:14358"/>
        <dbReference type="Rhea" id="RHEA-COMP:14367"/>
        <dbReference type="ChEBI" id="CHEBI:15377"/>
        <dbReference type="ChEBI" id="CHEBI:28563"/>
        <dbReference type="ChEBI" id="CHEBI:59087"/>
        <dbReference type="ChEBI" id="CHEBI:60628"/>
        <dbReference type="EC" id="3.2.1.113"/>
    </reaction>
</comment>
<evidence type="ECO:0000256" key="10">
    <source>
        <dbReference type="PIRSR" id="PIRSR601382-1"/>
    </source>
</evidence>
<gene>
    <name evidence="16" type="ORF">D9611_006351</name>
</gene>
<feature type="active site" evidence="10">
    <location>
        <position position="276"/>
    </location>
</feature>
<dbReference type="Pfam" id="PF01532">
    <property type="entry name" value="Glyco_hydro_47"/>
    <property type="match status" value="1"/>
</dbReference>
<dbReference type="InterPro" id="IPR012341">
    <property type="entry name" value="6hp_glycosidase-like_sf"/>
</dbReference>
<feature type="disulfide bond" evidence="12">
    <location>
        <begin position="347"/>
        <end position="411"/>
    </location>
</feature>
<dbReference type="OrthoDB" id="8118055at2759"/>
<evidence type="ECO:0000256" key="9">
    <source>
        <dbReference type="ARBA" id="ARBA00048605"/>
    </source>
</evidence>
<name>A0A8H5C6R3_9AGAR</name>
<reference evidence="16 17" key="1">
    <citation type="journal article" date="2020" name="ISME J.">
        <title>Uncovering the hidden diversity of litter-decomposition mechanisms in mushroom-forming fungi.</title>
        <authorList>
            <person name="Floudas D."/>
            <person name="Bentzer J."/>
            <person name="Ahren D."/>
            <person name="Johansson T."/>
            <person name="Persson P."/>
            <person name="Tunlid A."/>
        </authorList>
    </citation>
    <scope>NUCLEOTIDE SEQUENCE [LARGE SCALE GENOMIC DNA]</scope>
    <source>
        <strain evidence="16 17">CBS 175.51</strain>
    </source>
</reference>
<accession>A0A8H5C6R3</accession>
<comment type="pathway">
    <text evidence="2">Protein modification; protein glycosylation.</text>
</comment>
<keyword evidence="7 12" id="KW-1015">Disulfide bond</keyword>
<evidence type="ECO:0000256" key="14">
    <source>
        <dbReference type="SAM" id="MobiDB-lite"/>
    </source>
</evidence>
<dbReference type="SUPFAM" id="SSF48225">
    <property type="entry name" value="Seven-hairpin glycosidases"/>
    <property type="match status" value="1"/>
</dbReference>
<comment type="caution">
    <text evidence="16">The sequence shown here is derived from an EMBL/GenBank/DDBJ whole genome shotgun (WGS) entry which is preliminary data.</text>
</comment>
<feature type="active site" description="Proton donor" evidence="10">
    <location>
        <position position="145"/>
    </location>
</feature>
<evidence type="ECO:0000313" key="16">
    <source>
        <dbReference type="EMBL" id="KAF5336156.1"/>
    </source>
</evidence>
<dbReference type="GO" id="GO:0005509">
    <property type="term" value="F:calcium ion binding"/>
    <property type="evidence" value="ECO:0007669"/>
    <property type="project" value="InterPro"/>
</dbReference>
<keyword evidence="5 13" id="KW-0378">Hydrolase</keyword>
<evidence type="ECO:0000256" key="4">
    <source>
        <dbReference type="ARBA" id="ARBA00022723"/>
    </source>
</evidence>
<feature type="transmembrane region" description="Helical" evidence="15">
    <location>
        <begin position="12"/>
        <end position="31"/>
    </location>
</feature>
<evidence type="ECO:0000256" key="7">
    <source>
        <dbReference type="ARBA" id="ARBA00023157"/>
    </source>
</evidence>
<dbReference type="GO" id="GO:0004571">
    <property type="term" value="F:mannosyl-oligosaccharide 1,2-alpha-mannosidase activity"/>
    <property type="evidence" value="ECO:0007669"/>
    <property type="project" value="UniProtKB-EC"/>
</dbReference>
<dbReference type="GO" id="GO:0005783">
    <property type="term" value="C:endoplasmic reticulum"/>
    <property type="evidence" value="ECO:0007669"/>
    <property type="project" value="TreeGrafter"/>
</dbReference>
<comment type="cofactor">
    <cofactor evidence="1 11">
        <name>Ca(2+)</name>
        <dbReference type="ChEBI" id="CHEBI:29108"/>
    </cofactor>
</comment>
<dbReference type="InterPro" id="IPR036026">
    <property type="entry name" value="Seven-hairpin_glycosidases"/>
</dbReference>
<keyword evidence="15" id="KW-1133">Transmembrane helix</keyword>
<feature type="active site" description="Proton donor" evidence="10">
    <location>
        <position position="425"/>
    </location>
</feature>
<keyword evidence="13" id="KW-0326">Glycosidase</keyword>
<dbReference type="PANTHER" id="PTHR11742">
    <property type="entry name" value="MANNOSYL-OLIGOSACCHARIDE ALPHA-1,2-MANNOSIDASE-RELATED"/>
    <property type="match status" value="1"/>
</dbReference>
<dbReference type="Gene3D" id="1.50.10.10">
    <property type="match status" value="1"/>
</dbReference>
<evidence type="ECO:0000256" key="12">
    <source>
        <dbReference type="PIRSR" id="PIRSR601382-3"/>
    </source>
</evidence>
<evidence type="ECO:0000256" key="3">
    <source>
        <dbReference type="ARBA" id="ARBA00007658"/>
    </source>
</evidence>
<dbReference type="PANTHER" id="PTHR11742:SF55">
    <property type="entry name" value="ENDOPLASMIC RETICULUM MANNOSYL-OLIGOSACCHARIDE 1,2-ALPHA-MANNOSIDASE"/>
    <property type="match status" value="1"/>
</dbReference>
<dbReference type="InterPro" id="IPR001382">
    <property type="entry name" value="Glyco_hydro_47"/>
</dbReference>
<evidence type="ECO:0000256" key="6">
    <source>
        <dbReference type="ARBA" id="ARBA00022837"/>
    </source>
</evidence>
<keyword evidence="6 11" id="KW-0106">Calcium</keyword>
<evidence type="ECO:0000256" key="1">
    <source>
        <dbReference type="ARBA" id="ARBA00001913"/>
    </source>
</evidence>
<dbReference type="GO" id="GO:0016020">
    <property type="term" value="C:membrane"/>
    <property type="evidence" value="ECO:0007669"/>
    <property type="project" value="InterPro"/>
</dbReference>
<keyword evidence="15" id="KW-0472">Membrane</keyword>
<feature type="binding site" evidence="11">
    <location>
        <position position="593"/>
    </location>
    <ligand>
        <name>Ca(2+)</name>
        <dbReference type="ChEBI" id="CHEBI:29108"/>
    </ligand>
</feature>
<comment type="similarity">
    <text evidence="3 13">Belongs to the glycosyl hydrolase 47 family.</text>
</comment>